<dbReference type="AlphaFoldDB" id="A0A2D2Q1B7"/>
<feature type="transmembrane region" description="Helical" evidence="1">
    <location>
        <begin position="62"/>
        <end position="80"/>
    </location>
</feature>
<feature type="transmembrane region" description="Helical" evidence="1">
    <location>
        <begin position="100"/>
        <end position="124"/>
    </location>
</feature>
<dbReference type="PANTHER" id="PTHR36009">
    <property type="match status" value="1"/>
</dbReference>
<feature type="transmembrane region" description="Helical" evidence="1">
    <location>
        <begin position="29"/>
        <end position="50"/>
    </location>
</feature>
<dbReference type="RefSeq" id="WP_198406229.1">
    <property type="nucleotide sequence ID" value="NZ_CP018092.1"/>
</dbReference>
<evidence type="ECO:0000256" key="1">
    <source>
        <dbReference type="SAM" id="Phobius"/>
    </source>
</evidence>
<evidence type="ECO:0000313" key="3">
    <source>
        <dbReference type="Proteomes" id="UP000231057"/>
    </source>
</evidence>
<reference evidence="3" key="2">
    <citation type="journal article" date="2022" name="Front. Microbiol.">
        <title>Comparative Genomic Analysis Revealed Distinct Molecular Components and Organization of CO2-Concentrating Mechanism in Thermophilic Cyanobacteria.</title>
        <authorList>
            <person name="Tang J."/>
            <person name="Zhou H."/>
            <person name="Yao D."/>
            <person name="Riaz S."/>
            <person name="You D."/>
            <person name="Klepacz-Smolka A."/>
            <person name="Daroch M."/>
        </authorList>
    </citation>
    <scope>NUCLEOTIDE SEQUENCE [LARGE SCALE GENOMIC DNA]</scope>
    <source>
        <strain evidence="3">PCC 6715</strain>
    </source>
</reference>
<keyword evidence="1" id="KW-0472">Membrane</keyword>
<proteinExistence type="predicted"/>
<keyword evidence="1" id="KW-1133">Transmembrane helix</keyword>
<dbReference type="EMBL" id="CP018092">
    <property type="protein sequence ID" value="ATS18288.1"/>
    <property type="molecule type" value="Genomic_DNA"/>
</dbReference>
<keyword evidence="3" id="KW-1185">Reference proteome</keyword>
<dbReference type="PANTHER" id="PTHR36009:SF3">
    <property type="entry name" value="TRANSMEMBRANE PROTEIN"/>
    <property type="match status" value="1"/>
</dbReference>
<dbReference type="KEGG" id="slw:BRW62_05440"/>
<reference evidence="2 3" key="1">
    <citation type="submission" date="2016-11" db="EMBL/GenBank/DDBJ databases">
        <title>Complete genome sequence of thermophilic cyanobacteria strain Synechococcus sp. PCC6715.</title>
        <authorList>
            <person name="Tang J."/>
            <person name="Daroch M."/>
            <person name="Liang Y."/>
            <person name="Jiang D."/>
            <person name="Shah M."/>
        </authorList>
    </citation>
    <scope>NUCLEOTIDE SEQUENCE [LARGE SCALE GENOMIC DNA]</scope>
    <source>
        <strain evidence="2 3">PCC 6715</strain>
    </source>
</reference>
<organism evidence="2 3">
    <name type="scientific">Parathermosynechococcus lividus PCC 6715</name>
    <dbReference type="NCBI Taxonomy" id="1917166"/>
    <lineage>
        <taxon>Bacteria</taxon>
        <taxon>Bacillati</taxon>
        <taxon>Cyanobacteriota</taxon>
        <taxon>Cyanophyceae</taxon>
        <taxon>Acaryochloridales</taxon>
        <taxon>Thermosynechococcaceae</taxon>
        <taxon>Parathermosynechococcus</taxon>
    </lineage>
</organism>
<accession>A0A2D2Q1B7</accession>
<feature type="transmembrane region" description="Helical" evidence="1">
    <location>
        <begin position="169"/>
        <end position="185"/>
    </location>
</feature>
<dbReference type="Proteomes" id="UP000231057">
    <property type="component" value="Chromosome"/>
</dbReference>
<gene>
    <name evidence="2" type="ORF">BRW62_05440</name>
</gene>
<protein>
    <submittedName>
        <fullName evidence="2">DUF2834 domain-containing protein</fullName>
    </submittedName>
</protein>
<feature type="transmembrane region" description="Helical" evidence="1">
    <location>
        <begin position="136"/>
        <end position="154"/>
    </location>
</feature>
<name>A0A2D2Q1B7_PARLV</name>
<evidence type="ECO:0000313" key="2">
    <source>
        <dbReference type="EMBL" id="ATS18288.1"/>
    </source>
</evidence>
<sequence>MFLAPPDRPETWELIQRLALGDWQGINPLIVSLFNLMGVWPLLYAGILAVDGRGQRFPAWPFVAASFLVGAFALLPYLALRQPNPRVIGTLDKGLKLWEWRGTAILLSLLVMVLLGYGLLWGEWADFWQQWRSSRFIHVMTLDFCLLSLLFPLLLPDDWARRAMGDRPWRWWTVLPLVGALLYYLRRPPLILSEKCVS</sequence>
<keyword evidence="1" id="KW-0812">Transmembrane</keyword>